<name>L7CP54_RHOBT</name>
<dbReference type="Proteomes" id="UP000010959">
    <property type="component" value="Unassembled WGS sequence"/>
</dbReference>
<evidence type="ECO:0000313" key="1">
    <source>
        <dbReference type="EMBL" id="ELP34841.1"/>
    </source>
</evidence>
<accession>L7CP54</accession>
<organism evidence="1 2">
    <name type="scientific">Rhodopirellula baltica SWK14</name>
    <dbReference type="NCBI Taxonomy" id="993516"/>
    <lineage>
        <taxon>Bacteria</taxon>
        <taxon>Pseudomonadati</taxon>
        <taxon>Planctomycetota</taxon>
        <taxon>Planctomycetia</taxon>
        <taxon>Pirellulales</taxon>
        <taxon>Pirellulaceae</taxon>
        <taxon>Rhodopirellula</taxon>
    </lineage>
</organism>
<comment type="caution">
    <text evidence="1">The sequence shown here is derived from an EMBL/GenBank/DDBJ whole genome shotgun (WGS) entry which is preliminary data.</text>
</comment>
<dbReference type="AlphaFoldDB" id="L7CP54"/>
<evidence type="ECO:0000313" key="2">
    <source>
        <dbReference type="Proteomes" id="UP000010959"/>
    </source>
</evidence>
<gene>
    <name evidence="1" type="ORF">RBSWK_01348</name>
</gene>
<proteinExistence type="predicted"/>
<reference evidence="1 2" key="1">
    <citation type="journal article" date="2013" name="Mar. Genomics">
        <title>Expression of sulfatases in Rhodopirellula baltica and the diversity of sulfatases in the genus Rhodopirellula.</title>
        <authorList>
            <person name="Wegner C.E."/>
            <person name="Richter-Heitmann T."/>
            <person name="Klindworth A."/>
            <person name="Klockow C."/>
            <person name="Richter M."/>
            <person name="Achstetter T."/>
            <person name="Glockner F.O."/>
            <person name="Harder J."/>
        </authorList>
    </citation>
    <scope>NUCLEOTIDE SEQUENCE [LARGE SCALE GENOMIC DNA]</scope>
    <source>
        <strain evidence="1 2">SWK14</strain>
    </source>
</reference>
<dbReference type="EMBL" id="AMWG01000023">
    <property type="protein sequence ID" value="ELP34841.1"/>
    <property type="molecule type" value="Genomic_DNA"/>
</dbReference>
<protein>
    <submittedName>
        <fullName evidence="1">Uncharacterized protein</fullName>
    </submittedName>
</protein>
<sequence length="34" mass="3808">MVFTAFKPPATICDPFGMLLARSYAHWKIEHSAA</sequence>